<name>A0A0L6JJ80_9FIRM</name>
<keyword evidence="4" id="KW-1185">Reference proteome</keyword>
<protein>
    <submittedName>
        <fullName evidence="3">Uncharacterized protein</fullName>
    </submittedName>
</protein>
<comment type="caution">
    <text evidence="3">The sequence shown here is derived from an EMBL/GenBank/DDBJ whole genome shotgun (WGS) entry which is preliminary data.</text>
</comment>
<dbReference type="STRING" id="398512.Bccel_1050"/>
<gene>
    <name evidence="3" type="ORF">Bccel_1050</name>
</gene>
<reference evidence="4" key="1">
    <citation type="submission" date="2015-07" db="EMBL/GenBank/DDBJ databases">
        <title>Near-Complete Genome Sequence of the Cellulolytic Bacterium Bacteroides (Pseudobacteroides) cellulosolvens ATCC 35603.</title>
        <authorList>
            <person name="Dassa B."/>
            <person name="Utturkar S.M."/>
            <person name="Klingeman D.M."/>
            <person name="Hurt R.A."/>
            <person name="Keller M."/>
            <person name="Xu J."/>
            <person name="Reddy Y.H.K."/>
            <person name="Borovok I."/>
            <person name="Grinberg I.R."/>
            <person name="Lamed R."/>
            <person name="Zhivin O."/>
            <person name="Bayer E.A."/>
            <person name="Brown S.D."/>
        </authorList>
    </citation>
    <scope>NUCLEOTIDE SEQUENCE [LARGE SCALE GENOMIC DNA]</scope>
    <source>
        <strain evidence="4">DSM 2933</strain>
    </source>
</reference>
<dbReference type="Proteomes" id="UP000036923">
    <property type="component" value="Unassembled WGS sequence"/>
</dbReference>
<keyword evidence="2" id="KW-0732">Signal</keyword>
<accession>A0A0L6JJ80</accession>
<feature type="chain" id="PRO_5005565857" evidence="2">
    <location>
        <begin position="27"/>
        <end position="56"/>
    </location>
</feature>
<evidence type="ECO:0000313" key="4">
    <source>
        <dbReference type="Proteomes" id="UP000036923"/>
    </source>
</evidence>
<evidence type="ECO:0000313" key="3">
    <source>
        <dbReference type="EMBL" id="KNY25790.1"/>
    </source>
</evidence>
<proteinExistence type="predicted"/>
<sequence precursor="true">MIISKLTKAFILGSCITVLSSTAAFAQTGGEVSQGVSSVQQSDIESPLFKKTNRNR</sequence>
<feature type="compositionally biased region" description="Low complexity" evidence="1">
    <location>
        <begin position="33"/>
        <end position="42"/>
    </location>
</feature>
<organism evidence="3 4">
    <name type="scientific">Pseudobacteroides cellulosolvens ATCC 35603 = DSM 2933</name>
    <dbReference type="NCBI Taxonomy" id="398512"/>
    <lineage>
        <taxon>Bacteria</taxon>
        <taxon>Bacillati</taxon>
        <taxon>Bacillota</taxon>
        <taxon>Clostridia</taxon>
        <taxon>Eubacteriales</taxon>
        <taxon>Oscillospiraceae</taxon>
        <taxon>Pseudobacteroides</taxon>
    </lineage>
</organism>
<dbReference type="EMBL" id="LGTC01000001">
    <property type="protein sequence ID" value="KNY25790.1"/>
    <property type="molecule type" value="Genomic_DNA"/>
</dbReference>
<feature type="region of interest" description="Disordered" evidence="1">
    <location>
        <begin position="33"/>
        <end position="56"/>
    </location>
</feature>
<dbReference type="RefSeq" id="WP_154673456.1">
    <property type="nucleotide sequence ID" value="NZ_JQKC01000013.1"/>
</dbReference>
<feature type="signal peptide" evidence="2">
    <location>
        <begin position="1"/>
        <end position="26"/>
    </location>
</feature>
<evidence type="ECO:0000256" key="1">
    <source>
        <dbReference type="SAM" id="MobiDB-lite"/>
    </source>
</evidence>
<dbReference type="AlphaFoldDB" id="A0A0L6JJ80"/>
<evidence type="ECO:0000256" key="2">
    <source>
        <dbReference type="SAM" id="SignalP"/>
    </source>
</evidence>